<dbReference type="HOGENOM" id="CLU_2096422_0_0_1"/>
<dbReference type="EMBL" id="KL584770">
    <property type="protein sequence ID" value="KEQ92462.1"/>
    <property type="molecule type" value="Genomic_DNA"/>
</dbReference>
<protein>
    <submittedName>
        <fullName evidence="2">Uncharacterized protein</fullName>
    </submittedName>
</protein>
<gene>
    <name evidence="2" type="ORF">AUEXF2481DRAFT_42909</name>
</gene>
<accession>A0A074YEB1</accession>
<dbReference type="RefSeq" id="XP_013340971.1">
    <property type="nucleotide sequence ID" value="XM_013485517.1"/>
</dbReference>
<sequence>MAPVLTASLFPSSTMVTQPGLSCLAMTRFLFVSWDALLPDLQARFLDSKTQRSTSTTRRPKRRKASEASPGATFLVSDKSLTYSRIAMAVVQYNPRKMSRRSARKDSNGHLPLPDT</sequence>
<evidence type="ECO:0000256" key="1">
    <source>
        <dbReference type="SAM" id="MobiDB-lite"/>
    </source>
</evidence>
<name>A0A074YEB1_AURSE</name>
<evidence type="ECO:0000313" key="2">
    <source>
        <dbReference type="EMBL" id="KEQ92462.1"/>
    </source>
</evidence>
<organism evidence="2 3">
    <name type="scientific">Aureobasidium subglaciale (strain EXF-2481)</name>
    <name type="common">Aureobasidium pullulans var. subglaciale</name>
    <dbReference type="NCBI Taxonomy" id="1043005"/>
    <lineage>
        <taxon>Eukaryota</taxon>
        <taxon>Fungi</taxon>
        <taxon>Dikarya</taxon>
        <taxon>Ascomycota</taxon>
        <taxon>Pezizomycotina</taxon>
        <taxon>Dothideomycetes</taxon>
        <taxon>Dothideomycetidae</taxon>
        <taxon>Dothideales</taxon>
        <taxon>Saccotheciaceae</taxon>
        <taxon>Aureobasidium</taxon>
    </lineage>
</organism>
<reference evidence="2 3" key="1">
    <citation type="journal article" date="2014" name="BMC Genomics">
        <title>Genome sequencing of four Aureobasidium pullulans varieties: biotechnological potential, stress tolerance, and description of new species.</title>
        <authorList>
            <person name="Gostin Ar C."/>
            <person name="Ohm R.A."/>
            <person name="Kogej T."/>
            <person name="Sonjak S."/>
            <person name="Turk M."/>
            <person name="Zajc J."/>
            <person name="Zalar P."/>
            <person name="Grube M."/>
            <person name="Sun H."/>
            <person name="Han J."/>
            <person name="Sharma A."/>
            <person name="Chiniquy J."/>
            <person name="Ngan C.Y."/>
            <person name="Lipzen A."/>
            <person name="Barry K."/>
            <person name="Grigoriev I.V."/>
            <person name="Gunde-Cimerman N."/>
        </authorList>
    </citation>
    <scope>NUCLEOTIDE SEQUENCE [LARGE SCALE GENOMIC DNA]</scope>
    <source>
        <strain evidence="2 3">EXF-2481</strain>
    </source>
</reference>
<keyword evidence="3" id="KW-1185">Reference proteome</keyword>
<dbReference type="AlphaFoldDB" id="A0A074YEB1"/>
<feature type="region of interest" description="Disordered" evidence="1">
    <location>
        <begin position="48"/>
        <end position="71"/>
    </location>
</feature>
<dbReference type="GeneID" id="25367262"/>
<dbReference type="InParanoid" id="A0A074YEB1"/>
<dbReference type="Proteomes" id="UP000030641">
    <property type="component" value="Unassembled WGS sequence"/>
</dbReference>
<feature type="region of interest" description="Disordered" evidence="1">
    <location>
        <begin position="96"/>
        <end position="116"/>
    </location>
</feature>
<evidence type="ECO:0000313" key="3">
    <source>
        <dbReference type="Proteomes" id="UP000030641"/>
    </source>
</evidence>
<proteinExistence type="predicted"/>